<feature type="compositionally biased region" description="Basic and acidic residues" evidence="1">
    <location>
        <begin position="315"/>
        <end position="325"/>
    </location>
</feature>
<accession>A0A914SHY0</accession>
<feature type="region of interest" description="Disordered" evidence="1">
    <location>
        <begin position="293"/>
        <end position="328"/>
    </location>
</feature>
<protein>
    <submittedName>
        <fullName evidence="3">Uncharacterized protein</fullName>
    </submittedName>
</protein>
<organism evidence="2 3">
    <name type="scientific">Parascaris equorum</name>
    <name type="common">Equine roundworm</name>
    <dbReference type="NCBI Taxonomy" id="6256"/>
    <lineage>
        <taxon>Eukaryota</taxon>
        <taxon>Metazoa</taxon>
        <taxon>Ecdysozoa</taxon>
        <taxon>Nematoda</taxon>
        <taxon>Chromadorea</taxon>
        <taxon>Rhabditida</taxon>
        <taxon>Spirurina</taxon>
        <taxon>Ascaridomorpha</taxon>
        <taxon>Ascaridoidea</taxon>
        <taxon>Ascarididae</taxon>
        <taxon>Parascaris</taxon>
    </lineage>
</organism>
<proteinExistence type="predicted"/>
<evidence type="ECO:0000256" key="1">
    <source>
        <dbReference type="SAM" id="MobiDB-lite"/>
    </source>
</evidence>
<reference evidence="3" key="1">
    <citation type="submission" date="2022-11" db="UniProtKB">
        <authorList>
            <consortium name="WormBaseParasite"/>
        </authorList>
    </citation>
    <scope>IDENTIFICATION</scope>
</reference>
<sequence>MLLCRSIRQDADSSNKGYLAGNGSADSLRTLLACGEQRVTFHSQVPLCVRCHIISLVLDTFSCTVERRLVMRQPVTLGDVPKDLIAAKKLLRLIADDAKKNEAKKCGSDDQYSLKQAHHSLTANPSTDFVCLFGRRDPLEGLSGCVTSRTWSTEPVNVERMTVVKRPRKGARIVKAIKPLGRPVCITAEVSVHILAPSDLLSSGVSLNVKVVISEGKTVVTSPINEPNLVTNVASTQHLDNSSPTNGANAVKNRSSNTLINSSYVVENNFVTDNKIKVSCNFTAVSNEDKSAQKEDVGDACNSEKDDLSEDDTDERLMDVSEKPRKPAASTARTAGCIGGVPSCVEQWARLLTYYVHIVPAPQTDNETVKVGVKTLCEECAAFFDFGFQMSQRICLGRCLGNLII</sequence>
<feature type="compositionally biased region" description="Basic and acidic residues" evidence="1">
    <location>
        <begin position="293"/>
        <end position="306"/>
    </location>
</feature>
<evidence type="ECO:0000313" key="2">
    <source>
        <dbReference type="Proteomes" id="UP000887564"/>
    </source>
</evidence>
<dbReference type="Proteomes" id="UP000887564">
    <property type="component" value="Unplaced"/>
</dbReference>
<evidence type="ECO:0000313" key="3">
    <source>
        <dbReference type="WBParaSite" id="PEQ_0001357101-mRNA-1"/>
    </source>
</evidence>
<dbReference type="WBParaSite" id="PEQ_0001357101-mRNA-1">
    <property type="protein sequence ID" value="PEQ_0001357101-mRNA-1"/>
    <property type="gene ID" value="PEQ_0001357101"/>
</dbReference>
<dbReference type="AlphaFoldDB" id="A0A914SHY0"/>
<keyword evidence="2" id="KW-1185">Reference proteome</keyword>
<name>A0A914SHY0_PAREQ</name>